<evidence type="ECO:0000313" key="5">
    <source>
        <dbReference type="Proteomes" id="UP000016860"/>
    </source>
</evidence>
<dbReference type="OrthoDB" id="9764467at2"/>
<keyword evidence="2" id="KW-1133">Transmembrane helix</keyword>
<dbReference type="PANTHER" id="PTHR41259:SF1">
    <property type="entry name" value="DOUBLE-STRAND BREAK REPAIR RAD50 ATPASE, PUTATIVE-RELATED"/>
    <property type="match status" value="1"/>
</dbReference>
<evidence type="ECO:0000259" key="3">
    <source>
        <dbReference type="Pfam" id="PF13476"/>
    </source>
</evidence>
<reference evidence="4 5" key="1">
    <citation type="journal article" date="2013" name="Genome Announc.">
        <title>Draft Genome Sequence of the Cellulolytic Bacterium Clostridium papyrosolvens C7 (ATCC 700395).</title>
        <authorList>
            <person name="Zepeda V."/>
            <person name="Dassa B."/>
            <person name="Borovok I."/>
            <person name="Lamed R."/>
            <person name="Bayer E.A."/>
            <person name="Cate J.H."/>
        </authorList>
    </citation>
    <scope>NUCLEOTIDE SEQUENCE [LARGE SCALE GENOMIC DNA]</scope>
    <source>
        <strain evidence="4 5">C7</strain>
    </source>
</reference>
<dbReference type="InterPro" id="IPR038729">
    <property type="entry name" value="Rad50/SbcC_AAA"/>
</dbReference>
<gene>
    <name evidence="4" type="ORF">L323_01030</name>
</gene>
<comment type="caution">
    <text evidence="4">The sequence shown here is derived from an EMBL/GenBank/DDBJ whole genome shotgun (WGS) entry which is preliminary data.</text>
</comment>
<evidence type="ECO:0000313" key="4">
    <source>
        <dbReference type="EMBL" id="EPR14412.1"/>
    </source>
</evidence>
<dbReference type="PANTHER" id="PTHR41259">
    <property type="entry name" value="DOUBLE-STRAND BREAK REPAIR RAD50 ATPASE, PUTATIVE-RELATED"/>
    <property type="match status" value="1"/>
</dbReference>
<dbReference type="Gene3D" id="3.40.50.300">
    <property type="entry name" value="P-loop containing nucleotide triphosphate hydrolases"/>
    <property type="match status" value="2"/>
</dbReference>
<dbReference type="RefSeq" id="WP_020813866.1">
    <property type="nucleotide sequence ID" value="NZ_ATAY01000006.1"/>
</dbReference>
<proteinExistence type="predicted"/>
<accession>U4R6P1</accession>
<dbReference type="EMBL" id="ATAY01000006">
    <property type="protein sequence ID" value="EPR14412.1"/>
    <property type="molecule type" value="Genomic_DNA"/>
</dbReference>
<dbReference type="Pfam" id="PF13476">
    <property type="entry name" value="AAA_23"/>
    <property type="match status" value="1"/>
</dbReference>
<dbReference type="PATRIC" id="fig|1330534.3.peg.211"/>
<dbReference type="STRING" id="1330534.L323_01030"/>
<keyword evidence="2" id="KW-0812">Transmembrane</keyword>
<evidence type="ECO:0000256" key="2">
    <source>
        <dbReference type="SAM" id="Phobius"/>
    </source>
</evidence>
<keyword evidence="2" id="KW-0472">Membrane</keyword>
<protein>
    <recommendedName>
        <fullName evidence="3">Rad50/SbcC-type AAA domain-containing protein</fullName>
    </recommendedName>
</protein>
<feature type="transmembrane region" description="Helical" evidence="2">
    <location>
        <begin position="313"/>
        <end position="332"/>
    </location>
</feature>
<feature type="coiled-coil region" evidence="1">
    <location>
        <begin position="198"/>
        <end position="228"/>
    </location>
</feature>
<feature type="domain" description="Rad50/SbcC-type AAA" evidence="3">
    <location>
        <begin position="5"/>
        <end position="253"/>
    </location>
</feature>
<dbReference type="GO" id="GO:0006302">
    <property type="term" value="P:double-strand break repair"/>
    <property type="evidence" value="ECO:0007669"/>
    <property type="project" value="InterPro"/>
</dbReference>
<dbReference type="SUPFAM" id="SSF52540">
    <property type="entry name" value="P-loop containing nucleoside triphosphate hydrolases"/>
    <property type="match status" value="1"/>
</dbReference>
<keyword evidence="1" id="KW-0175">Coiled coil</keyword>
<feature type="transmembrane region" description="Helical" evidence="2">
    <location>
        <begin position="338"/>
        <end position="355"/>
    </location>
</feature>
<dbReference type="Proteomes" id="UP000016860">
    <property type="component" value="Unassembled WGS sequence"/>
</dbReference>
<evidence type="ECO:0000256" key="1">
    <source>
        <dbReference type="SAM" id="Coils"/>
    </source>
</evidence>
<sequence>MRIDRLHVRGFGKLQDFSCDFSDGLNVIYGHNESGKSTLMAYIKAMLYGVKGGRAGKNGILPDSKRYIPWNNSQYGGYMNIKLENGEIYRIDRDFLANKINLYDSSFNDISDNFIDIRDINSIGEKLVGLNENLFERTVFIKQMGTRIDTSTSKDLVDRISNIQQSGFEDISYIKAQNALKEALRRQVGTDRSYTRPLDIINQRLAELQEKKVNLLNEEKRLEELRGKQQDISLKINKLKFKYRLLSQIIDYCRLKEKLKVLYEKKEEIHFLEEAVRQAQENITKLEEDKKSAILHLNNKQMAGSKKLRGTDVLLMICVTATLAVGIAALVFNILSPLFTLIPFLSAFILFVLRTRNINREAKALQKDRTDELNSQLSQFDERIAQNKTQYQKLTERIEGLKVNNGAESPENVESEISRLYIEIIKDKEKIQDNLKQQEKELFEDISKESYENLLVKSFGINKNVLSDLQRWETEYNTIAQTVKNTSIDSISDIDNEISRLSRQKKSLDSKGEALNIAINTLEAAAEQVRKKYVPVMNKVLNSSFSGLTSQKYNDVRTGDNLKIMVDNPETETLVPVSMLSDGTIDQIYLALRVAISETVLKNHECMPFIMDEPFAQYDDERTFNALKYIGNISKKQQVFIFTCKKREVELISSEFPCKICSLT</sequence>
<feature type="coiled-coil region" evidence="1">
    <location>
        <begin position="377"/>
        <end position="441"/>
    </location>
</feature>
<dbReference type="InterPro" id="IPR027417">
    <property type="entry name" value="P-loop_NTPase"/>
</dbReference>
<dbReference type="AlphaFoldDB" id="U4R6P1"/>
<organism evidence="4 5">
    <name type="scientific">Ruminiclostridium papyrosolvens C7</name>
    <dbReference type="NCBI Taxonomy" id="1330534"/>
    <lineage>
        <taxon>Bacteria</taxon>
        <taxon>Bacillati</taxon>
        <taxon>Bacillota</taxon>
        <taxon>Clostridia</taxon>
        <taxon>Eubacteriales</taxon>
        <taxon>Oscillospiraceae</taxon>
        <taxon>Ruminiclostridium</taxon>
    </lineage>
</organism>
<feature type="coiled-coil region" evidence="1">
    <location>
        <begin position="262"/>
        <end position="296"/>
    </location>
</feature>
<name>U4R6P1_9FIRM</name>
<dbReference type="GO" id="GO:0016887">
    <property type="term" value="F:ATP hydrolysis activity"/>
    <property type="evidence" value="ECO:0007669"/>
    <property type="project" value="InterPro"/>
</dbReference>